<dbReference type="GO" id="GO:0005874">
    <property type="term" value="C:microtubule"/>
    <property type="evidence" value="ECO:0007669"/>
    <property type="project" value="UniProtKB-KW"/>
</dbReference>
<comment type="similarity">
    <text evidence="2 6">Belongs to the TUBGCP family.</text>
</comment>
<evidence type="ECO:0000256" key="4">
    <source>
        <dbReference type="ARBA" id="ARBA00022701"/>
    </source>
</evidence>
<evidence type="ECO:0000256" key="1">
    <source>
        <dbReference type="ARBA" id="ARBA00004267"/>
    </source>
</evidence>
<feature type="compositionally biased region" description="Basic and acidic residues" evidence="7">
    <location>
        <begin position="733"/>
        <end position="742"/>
    </location>
</feature>
<sequence length="748" mass="82199">MIAEVLLVLAGHSSSLFPSDHTVHPAFTPLLHPGEQQCLEALGNIACRYRRVKESCSTLSRSSSRYMCALCAALSKVLKDEYETLVVDTEAKILKCDADYVASRSFVPLSSIRATFAEWDAPLAALDSLMDQLEAQEHWQPGPLIDMLLTRAHTGVRRIADILSRLSIAVQRVWKTQLAAFIIHGTISSVDPLTSVNYTLLEGSIPSCVSNQSRDSIGYVGRAIATVKAAKWRTQLPRDLVLEHTNALETVLPEDQHQFDKVILMIRTNVSEWLWLNVLTRKDVEDAVDSLANYFLQRNGEFSLSLIHEIERLKLSRLTNRSGTSSMIREQDLNLALLRASLGTTAQHDPSLSSLRFHLPSGPLRPLLPSLANQKNLSSSAASNVPEVTQFDDLLLGTHLNLTYTVNWPLDLFLHPSDLQIYAALFSYLSSLRKTHTQIHTCWTSLSNAQRARRRWTGLGEGGTVEDLEVRSRLLRCGWGVVRDMGWFLDTLLGYVMTHVVDVEFKRLKDLLGKPSGPGRGRTDSVGVGASKSGGSLAQGISGMSLASEGGATGEPSGTYLDFTTLRNIHTTYLERLLTGCLLSNPALTAIIRPIFEVCERFVAQVERWGGDVLPALLFEGSLAGDSAEGIGAMVKERWAVVAEINQTLHTLLDSFYEQLSLSTSQQPFTAANDASKSILAHASVANASSFHQSFIPRKGGKGGEGDGEVRRHIERLLLRLDFNGNFSKAKSRAPEGEEHGILKQGGL</sequence>
<accession>A0A166NRP5</accession>
<feature type="domain" description="Gamma tubulin complex component protein N-terminal" evidence="9">
    <location>
        <begin position="2"/>
        <end position="275"/>
    </location>
</feature>
<evidence type="ECO:0000259" key="9">
    <source>
        <dbReference type="Pfam" id="PF17681"/>
    </source>
</evidence>
<name>A0A166NRP5_9AGAM</name>
<dbReference type="InterPro" id="IPR040457">
    <property type="entry name" value="GCP_C"/>
</dbReference>
<proteinExistence type="inferred from homology"/>
<dbReference type="OrthoDB" id="1608002at2759"/>
<dbReference type="GO" id="GO:0000922">
    <property type="term" value="C:spindle pole"/>
    <property type="evidence" value="ECO:0007669"/>
    <property type="project" value="InterPro"/>
</dbReference>
<dbReference type="Pfam" id="PF17681">
    <property type="entry name" value="GCP_N_terminal"/>
    <property type="match status" value="1"/>
</dbReference>
<dbReference type="Proteomes" id="UP000076532">
    <property type="component" value="Unassembled WGS sequence"/>
</dbReference>
<dbReference type="GO" id="GO:0044732">
    <property type="term" value="C:mitotic spindle pole body"/>
    <property type="evidence" value="ECO:0007669"/>
    <property type="project" value="TreeGrafter"/>
</dbReference>
<dbReference type="AlphaFoldDB" id="A0A166NRP5"/>
<keyword evidence="4 6" id="KW-0493">Microtubule</keyword>
<comment type="subcellular location">
    <subcellularLocation>
        <location evidence="1 6">Cytoplasm</location>
        <location evidence="1 6">Cytoskeleton</location>
        <location evidence="1 6">Microtubule organizing center</location>
    </subcellularLocation>
</comment>
<dbReference type="Pfam" id="PF04130">
    <property type="entry name" value="GCP_C_terminal"/>
    <property type="match status" value="1"/>
</dbReference>
<organism evidence="10 11">
    <name type="scientific">Athelia psychrophila</name>
    <dbReference type="NCBI Taxonomy" id="1759441"/>
    <lineage>
        <taxon>Eukaryota</taxon>
        <taxon>Fungi</taxon>
        <taxon>Dikarya</taxon>
        <taxon>Basidiomycota</taxon>
        <taxon>Agaricomycotina</taxon>
        <taxon>Agaricomycetes</taxon>
        <taxon>Agaricomycetidae</taxon>
        <taxon>Atheliales</taxon>
        <taxon>Atheliaceae</taxon>
        <taxon>Athelia</taxon>
    </lineage>
</organism>
<feature type="region of interest" description="Disordered" evidence="7">
    <location>
        <begin position="729"/>
        <end position="748"/>
    </location>
</feature>
<dbReference type="GO" id="GO:0043015">
    <property type="term" value="F:gamma-tubulin binding"/>
    <property type="evidence" value="ECO:0007669"/>
    <property type="project" value="InterPro"/>
</dbReference>
<evidence type="ECO:0000313" key="10">
    <source>
        <dbReference type="EMBL" id="KZP25310.1"/>
    </source>
</evidence>
<evidence type="ECO:0000256" key="5">
    <source>
        <dbReference type="ARBA" id="ARBA00023212"/>
    </source>
</evidence>
<dbReference type="InterPro" id="IPR007259">
    <property type="entry name" value="GCP"/>
</dbReference>
<evidence type="ECO:0000259" key="8">
    <source>
        <dbReference type="Pfam" id="PF04130"/>
    </source>
</evidence>
<protein>
    <recommendedName>
        <fullName evidence="6">Spindle pole body component</fullName>
    </recommendedName>
</protein>
<dbReference type="STRING" id="436010.A0A166NRP5"/>
<evidence type="ECO:0000256" key="7">
    <source>
        <dbReference type="SAM" id="MobiDB-lite"/>
    </source>
</evidence>
<evidence type="ECO:0000256" key="3">
    <source>
        <dbReference type="ARBA" id="ARBA00022490"/>
    </source>
</evidence>
<evidence type="ECO:0000256" key="6">
    <source>
        <dbReference type="RuleBase" id="RU363050"/>
    </source>
</evidence>
<dbReference type="GO" id="GO:0007020">
    <property type="term" value="P:microtubule nucleation"/>
    <property type="evidence" value="ECO:0007669"/>
    <property type="project" value="InterPro"/>
</dbReference>
<dbReference type="GO" id="GO:0051321">
    <property type="term" value="P:meiotic cell cycle"/>
    <property type="evidence" value="ECO:0007669"/>
    <property type="project" value="TreeGrafter"/>
</dbReference>
<dbReference type="PANTHER" id="PTHR19302">
    <property type="entry name" value="GAMMA TUBULIN COMPLEX PROTEIN"/>
    <property type="match status" value="1"/>
</dbReference>
<dbReference type="GO" id="GO:0051011">
    <property type="term" value="F:microtubule minus-end binding"/>
    <property type="evidence" value="ECO:0007669"/>
    <property type="project" value="TreeGrafter"/>
</dbReference>
<reference evidence="10 11" key="1">
    <citation type="journal article" date="2016" name="Mol. Biol. Evol.">
        <title>Comparative Genomics of Early-Diverging Mushroom-Forming Fungi Provides Insights into the Origins of Lignocellulose Decay Capabilities.</title>
        <authorList>
            <person name="Nagy L.G."/>
            <person name="Riley R."/>
            <person name="Tritt A."/>
            <person name="Adam C."/>
            <person name="Daum C."/>
            <person name="Floudas D."/>
            <person name="Sun H."/>
            <person name="Yadav J.S."/>
            <person name="Pangilinan J."/>
            <person name="Larsson K.H."/>
            <person name="Matsuura K."/>
            <person name="Barry K."/>
            <person name="Labutti K."/>
            <person name="Kuo R."/>
            <person name="Ohm R.A."/>
            <person name="Bhattacharya S.S."/>
            <person name="Shirouzu T."/>
            <person name="Yoshinaga Y."/>
            <person name="Martin F.M."/>
            <person name="Grigoriev I.V."/>
            <person name="Hibbett D.S."/>
        </authorList>
    </citation>
    <scope>NUCLEOTIDE SEQUENCE [LARGE SCALE GENOMIC DNA]</scope>
    <source>
        <strain evidence="10 11">CBS 109695</strain>
    </source>
</reference>
<dbReference type="GO" id="GO:0031122">
    <property type="term" value="P:cytoplasmic microtubule organization"/>
    <property type="evidence" value="ECO:0007669"/>
    <property type="project" value="TreeGrafter"/>
</dbReference>
<gene>
    <name evidence="10" type="ORF">FIBSPDRAFT_820748</name>
</gene>
<dbReference type="InterPro" id="IPR042241">
    <property type="entry name" value="GCP_C_sf"/>
</dbReference>
<keyword evidence="11" id="KW-1185">Reference proteome</keyword>
<evidence type="ECO:0000313" key="11">
    <source>
        <dbReference type="Proteomes" id="UP000076532"/>
    </source>
</evidence>
<dbReference type="GO" id="GO:0000930">
    <property type="term" value="C:gamma-tubulin complex"/>
    <property type="evidence" value="ECO:0007669"/>
    <property type="project" value="UniProtKB-ARBA"/>
</dbReference>
<dbReference type="PANTHER" id="PTHR19302:SF27">
    <property type="entry name" value="GAMMA-TUBULIN COMPLEX COMPONENT 4"/>
    <property type="match status" value="1"/>
</dbReference>
<dbReference type="InterPro" id="IPR041470">
    <property type="entry name" value="GCP_N"/>
</dbReference>
<dbReference type="Gene3D" id="1.20.120.1900">
    <property type="entry name" value="Gamma-tubulin complex, C-terminal domain"/>
    <property type="match status" value="1"/>
</dbReference>
<dbReference type="GO" id="GO:0051225">
    <property type="term" value="P:spindle assembly"/>
    <property type="evidence" value="ECO:0007669"/>
    <property type="project" value="TreeGrafter"/>
</dbReference>
<feature type="domain" description="Gamma tubulin complex component C-terminal" evidence="8">
    <location>
        <begin position="290"/>
        <end position="725"/>
    </location>
</feature>
<dbReference type="EMBL" id="KV417521">
    <property type="protein sequence ID" value="KZP25310.1"/>
    <property type="molecule type" value="Genomic_DNA"/>
</dbReference>
<keyword evidence="5 6" id="KW-0206">Cytoskeleton</keyword>
<evidence type="ECO:0000256" key="2">
    <source>
        <dbReference type="ARBA" id="ARBA00010337"/>
    </source>
</evidence>
<keyword evidence="3 6" id="KW-0963">Cytoplasm</keyword>
<dbReference type="GO" id="GO:0000278">
    <property type="term" value="P:mitotic cell cycle"/>
    <property type="evidence" value="ECO:0007669"/>
    <property type="project" value="TreeGrafter"/>
</dbReference>